<evidence type="ECO:0000256" key="1">
    <source>
        <dbReference type="SAM" id="MobiDB-lite"/>
    </source>
</evidence>
<comment type="caution">
    <text evidence="2">The sequence shown here is derived from an EMBL/GenBank/DDBJ whole genome shotgun (WGS) entry which is preliminary data.</text>
</comment>
<evidence type="ECO:0000313" key="3">
    <source>
        <dbReference type="Proteomes" id="UP000645828"/>
    </source>
</evidence>
<proteinExistence type="predicted"/>
<gene>
    <name evidence="2" type="ORF">NYPRO_LOCUS14246</name>
</gene>
<feature type="region of interest" description="Disordered" evidence="1">
    <location>
        <begin position="1"/>
        <end position="32"/>
    </location>
</feature>
<dbReference type="EMBL" id="CAJHUB010000752">
    <property type="protein sequence ID" value="CAD7681454.1"/>
    <property type="molecule type" value="Genomic_DNA"/>
</dbReference>
<evidence type="ECO:0000313" key="2">
    <source>
        <dbReference type="EMBL" id="CAD7681454.1"/>
    </source>
</evidence>
<reference evidence="2" key="1">
    <citation type="submission" date="2020-12" db="EMBL/GenBank/DDBJ databases">
        <authorList>
            <consortium name="Molecular Ecology Group"/>
        </authorList>
    </citation>
    <scope>NUCLEOTIDE SEQUENCE</scope>
    <source>
        <strain evidence="2">TBG_1078</strain>
    </source>
</reference>
<dbReference type="Proteomes" id="UP000645828">
    <property type="component" value="Unassembled WGS sequence"/>
</dbReference>
<sequence>MGVQGAPFPRLPARGAREALTGARERRMHRPPPWKGRLGERWGWGWRKEQWAKECTASRSWKRQGKGFSLRGFRRECSPANTWTAKSSPGDGFLRPKEFHRKRWWKKPLQQVPGWLRIENASWLSWELCYWMEFTFIATLQCRHLKFTRGWKLKGFKCIDGRYCHCRFLPLQEGNIPSNALLRVKLPRYGKCKVPSWEISCS</sequence>
<dbReference type="AlphaFoldDB" id="A0A811Z1U9"/>
<protein>
    <submittedName>
        <fullName evidence="2">(raccoon dog) hypothetical protein</fullName>
    </submittedName>
</protein>
<name>A0A811Z1U9_NYCPR</name>
<keyword evidence="3" id="KW-1185">Reference proteome</keyword>
<organism evidence="2 3">
    <name type="scientific">Nyctereutes procyonoides</name>
    <name type="common">Raccoon dog</name>
    <name type="synonym">Canis procyonoides</name>
    <dbReference type="NCBI Taxonomy" id="34880"/>
    <lineage>
        <taxon>Eukaryota</taxon>
        <taxon>Metazoa</taxon>
        <taxon>Chordata</taxon>
        <taxon>Craniata</taxon>
        <taxon>Vertebrata</taxon>
        <taxon>Euteleostomi</taxon>
        <taxon>Mammalia</taxon>
        <taxon>Eutheria</taxon>
        <taxon>Laurasiatheria</taxon>
        <taxon>Carnivora</taxon>
        <taxon>Caniformia</taxon>
        <taxon>Canidae</taxon>
        <taxon>Nyctereutes</taxon>
    </lineage>
</organism>
<accession>A0A811Z1U9</accession>